<reference evidence="2 3" key="1">
    <citation type="submission" date="2021-06" db="EMBL/GenBank/DDBJ databases">
        <authorList>
            <person name="Kallberg Y."/>
            <person name="Tangrot J."/>
            <person name="Rosling A."/>
        </authorList>
    </citation>
    <scope>NUCLEOTIDE SEQUENCE [LARGE SCALE GENOMIC DNA]</scope>
    <source>
        <strain evidence="2 3">120-4 pot B 10/14</strain>
    </source>
</reference>
<evidence type="ECO:0000313" key="2">
    <source>
        <dbReference type="EMBL" id="CAG8544333.1"/>
    </source>
</evidence>
<keyword evidence="3" id="KW-1185">Reference proteome</keyword>
<dbReference type="Proteomes" id="UP000789901">
    <property type="component" value="Unassembled WGS sequence"/>
</dbReference>
<proteinExistence type="predicted"/>
<feature type="compositionally biased region" description="Basic residues" evidence="1">
    <location>
        <begin position="118"/>
        <end position="128"/>
    </location>
</feature>
<feature type="region of interest" description="Disordered" evidence="1">
    <location>
        <begin position="1"/>
        <end position="128"/>
    </location>
</feature>
<gene>
    <name evidence="2" type="ORF">GMARGA_LOCUS4240</name>
</gene>
<protein>
    <submittedName>
        <fullName evidence="2">14484_t:CDS:1</fullName>
    </submittedName>
</protein>
<comment type="caution">
    <text evidence="2">The sequence shown here is derived from an EMBL/GenBank/DDBJ whole genome shotgun (WGS) entry which is preliminary data.</text>
</comment>
<evidence type="ECO:0000313" key="3">
    <source>
        <dbReference type="Proteomes" id="UP000789901"/>
    </source>
</evidence>
<sequence length="128" mass="14956">MTTMEEQALELSKNKAEETDDAQNQIAEDTGAWQDSDNEKIRKRLRQHFEKLYPTPNWATVPSKRKRQQMLDSSDSSDDEPPKELEIRNEPDKHNESNKKNDEYNESDTHNKSNALKILKKLLSNKKT</sequence>
<dbReference type="EMBL" id="CAJVQB010001641">
    <property type="protein sequence ID" value="CAG8544333.1"/>
    <property type="molecule type" value="Genomic_DNA"/>
</dbReference>
<organism evidence="2 3">
    <name type="scientific">Gigaspora margarita</name>
    <dbReference type="NCBI Taxonomy" id="4874"/>
    <lineage>
        <taxon>Eukaryota</taxon>
        <taxon>Fungi</taxon>
        <taxon>Fungi incertae sedis</taxon>
        <taxon>Mucoromycota</taxon>
        <taxon>Glomeromycotina</taxon>
        <taxon>Glomeromycetes</taxon>
        <taxon>Diversisporales</taxon>
        <taxon>Gigasporaceae</taxon>
        <taxon>Gigaspora</taxon>
    </lineage>
</organism>
<feature type="compositionally biased region" description="Basic and acidic residues" evidence="1">
    <location>
        <begin position="80"/>
        <end position="111"/>
    </location>
</feature>
<evidence type="ECO:0000256" key="1">
    <source>
        <dbReference type="SAM" id="MobiDB-lite"/>
    </source>
</evidence>
<name>A0ABN7UCA2_GIGMA</name>
<accession>A0ABN7UCA2</accession>